<dbReference type="PRINTS" id="PR00830">
    <property type="entry name" value="ENDOLAPTASE"/>
</dbReference>
<proteinExistence type="inferred from homology"/>
<feature type="coiled-coil region" evidence="3">
    <location>
        <begin position="204"/>
        <end position="231"/>
    </location>
</feature>
<feature type="active site" evidence="2">
    <location>
        <position position="704"/>
    </location>
</feature>
<accession>A0A0U9I5A0</accession>
<feature type="active site" evidence="2">
    <location>
        <position position="661"/>
    </location>
</feature>
<dbReference type="InterPro" id="IPR046843">
    <property type="entry name" value="LonB_AAA-LID"/>
</dbReference>
<protein>
    <recommendedName>
        <fullName evidence="2">endopeptidase La</fullName>
        <ecNumber evidence="2">3.4.21.53</ecNumber>
    </recommendedName>
</protein>
<dbReference type="PROSITE" id="PS51786">
    <property type="entry name" value="LON_PROTEOLYTIC"/>
    <property type="match status" value="1"/>
</dbReference>
<dbReference type="RefSeq" id="WP_059033133.1">
    <property type="nucleotide sequence ID" value="NZ_BSDN01000012.1"/>
</dbReference>
<evidence type="ECO:0000259" key="4">
    <source>
        <dbReference type="PROSITE" id="PS51786"/>
    </source>
</evidence>
<sequence>MLTKLKHDQLREKCDKSIFTFQTTKELVPPTDIIGQERAVRSMEFGLKIDLKGYNIFMTGLTGTGKTSYARAAVTKAAESKPVPNDIVYVYNFAKPEKPIAISLPAGKGSEFAKDMEKLIEDIRSEIARAFADESFEKQRQEIIERYQQKSMEILSKLDEIAKAEGFLLQKTVQGIIAIPLSFREIPPKPMSQEEYEALTPEQKKILEEKGRKIQNEIDEAMRKMRSLDKAVREEMVKLEEDTALAVISPLFEDVMKDYSDYEKVLEYLKAAKDDIVENLGIIKEEKKERPEGMEFLPFYPGPAPSEFFQRYQVNVFVDNKSAAHAPVVFETNPTYYNLFGKVEGKARFGTVVTDFMLIKSGAIHRANGGYLIIEAADLFKEPYAWDALKRTLTNGESRPENIGQEYLLFPTVTLRPEAIPIDVKVILIGNPYIYSLLNVYDEDFKKLFKVKVDFDVEMDRNAQNIKKYAQLISDIVKTRGLLDFNPDGVAEIIDYSSRLAEDKTKLSTRFNEILDVLYEASTWAQLAEKSIADKEDVEKAVAEKVYRSNRIEERLLSAIQRGEILVDTEGTAVGQVNGLSVLDTIDYIFGQPSRITARAYLGNSGVVNIEREVKMSGKIHDKAVMILTGYLGEKYAKDIPLSISASLTFEQNYGGVEGDSATCAELIALLSAISSVPVRQDIAVTGSLDQHGRIQPVGGTTYKIEGFYHACKLKGLTGTQGVVIPCQNITNLMLKPEVVSAAEEGKFHIYAAETFDDVIEIMTGMPAGEFHGKVKESLKNMAENAKKFVAGEK</sequence>
<feature type="domain" description="Lon proteolytic" evidence="4">
    <location>
        <begin position="571"/>
        <end position="766"/>
    </location>
</feature>
<keyword evidence="2" id="KW-0720">Serine protease</keyword>
<comment type="similarity">
    <text evidence="2">Belongs to the peptidase S16 family.</text>
</comment>
<keyword evidence="3" id="KW-0175">Coiled coil</keyword>
<gene>
    <name evidence="5" type="ORF">TSYNT_8241</name>
</gene>
<dbReference type="GO" id="GO:0006508">
    <property type="term" value="P:proteolysis"/>
    <property type="evidence" value="ECO:0007669"/>
    <property type="project" value="UniProtKB-KW"/>
</dbReference>
<dbReference type="Gene3D" id="3.30.230.10">
    <property type="match status" value="1"/>
</dbReference>
<keyword evidence="2" id="KW-0378">Hydrolase</keyword>
<evidence type="ECO:0000313" key="6">
    <source>
        <dbReference type="Proteomes" id="UP000062160"/>
    </source>
</evidence>
<dbReference type="EC" id="3.4.21.53" evidence="2"/>
<dbReference type="SUPFAM" id="SSF54211">
    <property type="entry name" value="Ribosomal protein S5 domain 2-like"/>
    <property type="match status" value="1"/>
</dbReference>
<dbReference type="STRING" id="224999.GCA_001485475_01740"/>
<dbReference type="SUPFAM" id="SSF52540">
    <property type="entry name" value="P-loop containing nucleoside triphosphate hydrolases"/>
    <property type="match status" value="1"/>
</dbReference>
<dbReference type="InterPro" id="IPR027417">
    <property type="entry name" value="P-loop_NTPase"/>
</dbReference>
<reference evidence="5" key="1">
    <citation type="journal article" date="2016" name="Genome Announc.">
        <title>Draft Genome Sequence of the Syntrophic Lactate-Degrading Bacterium Tepidanaerobacter syntrophicus JLT.</title>
        <authorList>
            <person name="Matsuura N."/>
            <person name="Ohashi A."/>
            <person name="Tourlousse D.M."/>
            <person name="Sekiguchi Y."/>
        </authorList>
    </citation>
    <scope>NUCLEOTIDE SEQUENCE [LARGE SCALE GENOMIC DNA]</scope>
    <source>
        <strain evidence="5">JL</strain>
    </source>
</reference>
<dbReference type="Pfam" id="PF20437">
    <property type="entry name" value="LonC_helical"/>
    <property type="match status" value="1"/>
</dbReference>
<dbReference type="GO" id="GO:0030163">
    <property type="term" value="P:protein catabolic process"/>
    <property type="evidence" value="ECO:0007669"/>
    <property type="project" value="InterPro"/>
</dbReference>
<dbReference type="GO" id="GO:0004176">
    <property type="term" value="F:ATP-dependent peptidase activity"/>
    <property type="evidence" value="ECO:0007669"/>
    <property type="project" value="UniProtKB-UniRule"/>
</dbReference>
<dbReference type="GO" id="GO:0004252">
    <property type="term" value="F:serine-type endopeptidase activity"/>
    <property type="evidence" value="ECO:0007669"/>
    <property type="project" value="UniProtKB-UniRule"/>
</dbReference>
<evidence type="ECO:0000256" key="3">
    <source>
        <dbReference type="SAM" id="Coils"/>
    </source>
</evidence>
<evidence type="ECO:0000256" key="2">
    <source>
        <dbReference type="PROSITE-ProRule" id="PRU01122"/>
    </source>
</evidence>
<dbReference type="OrthoDB" id="9758568at2"/>
<dbReference type="InterPro" id="IPR008269">
    <property type="entry name" value="Lon_proteolytic"/>
</dbReference>
<dbReference type="Gene3D" id="3.40.50.300">
    <property type="entry name" value="P-loop containing nucleotide triphosphate hydrolases"/>
    <property type="match status" value="2"/>
</dbReference>
<dbReference type="PANTHER" id="PTHR10046">
    <property type="entry name" value="ATP DEPENDENT LON PROTEASE FAMILY MEMBER"/>
    <property type="match status" value="1"/>
</dbReference>
<dbReference type="GO" id="GO:0005524">
    <property type="term" value="F:ATP binding"/>
    <property type="evidence" value="ECO:0007669"/>
    <property type="project" value="InterPro"/>
</dbReference>
<evidence type="ECO:0000256" key="1">
    <source>
        <dbReference type="ARBA" id="ARBA00022670"/>
    </source>
</evidence>
<dbReference type="Pfam" id="PF05362">
    <property type="entry name" value="Lon_C"/>
    <property type="match status" value="1"/>
</dbReference>
<comment type="catalytic activity">
    <reaction evidence="2">
        <text>Hydrolysis of proteins in presence of ATP.</text>
        <dbReference type="EC" id="3.4.21.53"/>
    </reaction>
</comment>
<keyword evidence="1 2" id="KW-0645">Protease</keyword>
<dbReference type="Pfam" id="PF13654">
    <property type="entry name" value="AAA_32"/>
    <property type="match status" value="1"/>
</dbReference>
<keyword evidence="6" id="KW-1185">Reference proteome</keyword>
<dbReference type="Gene3D" id="1.10.8.60">
    <property type="match status" value="1"/>
</dbReference>
<dbReference type="AlphaFoldDB" id="A0A0U9I5A0"/>
<dbReference type="Proteomes" id="UP000062160">
    <property type="component" value="Unassembled WGS sequence"/>
</dbReference>
<evidence type="ECO:0000313" key="5">
    <source>
        <dbReference type="EMBL" id="GAQ25704.1"/>
    </source>
</evidence>
<dbReference type="Pfam" id="PF20436">
    <property type="entry name" value="LonB_AAA-LID"/>
    <property type="match status" value="1"/>
</dbReference>
<name>A0A0U9I5A0_9FIRM</name>
<organism evidence="5">
    <name type="scientific">Tepidanaerobacter syntrophicus</name>
    <dbReference type="NCBI Taxonomy" id="224999"/>
    <lineage>
        <taxon>Bacteria</taxon>
        <taxon>Bacillati</taxon>
        <taxon>Bacillota</taxon>
        <taxon>Clostridia</taxon>
        <taxon>Thermosediminibacterales</taxon>
        <taxon>Tepidanaerobacteraceae</taxon>
        <taxon>Tepidanaerobacter</taxon>
    </lineage>
</organism>
<dbReference type="InterPro" id="IPR014721">
    <property type="entry name" value="Ribsml_uS5_D2-typ_fold_subgr"/>
</dbReference>
<dbReference type="EMBL" id="DF977002">
    <property type="protein sequence ID" value="GAQ25704.1"/>
    <property type="molecule type" value="Genomic_DNA"/>
</dbReference>
<dbReference type="InterPro" id="IPR027065">
    <property type="entry name" value="Lon_Prtase"/>
</dbReference>
<dbReference type="InterPro" id="IPR041699">
    <property type="entry name" value="AAA_32"/>
</dbReference>
<dbReference type="InterPro" id="IPR020568">
    <property type="entry name" value="Ribosomal_Su5_D2-typ_SF"/>
</dbReference>
<dbReference type="InterPro" id="IPR046844">
    <property type="entry name" value="Lon-like_helical"/>
</dbReference>